<sequence length="39" mass="4385">MEKVKVMCAYCGAVVEVDKSVADKLNETTVFCCNKCIRR</sequence>
<protein>
    <recommendedName>
        <fullName evidence="3">TRASH domain-containing protein</fullName>
    </recommendedName>
</protein>
<dbReference type="AlphaFoldDB" id="A0A6M3Y3W3"/>
<name>A0A6M3Y3W3_9ZZZZ</name>
<proteinExistence type="predicted"/>
<evidence type="ECO:0000313" key="2">
    <source>
        <dbReference type="EMBL" id="QJI04929.1"/>
    </source>
</evidence>
<dbReference type="EMBL" id="MT141545">
    <property type="protein sequence ID" value="QJA65846.1"/>
    <property type="molecule type" value="Genomic_DNA"/>
</dbReference>
<gene>
    <name evidence="2" type="ORF">MM415A00125_0022</name>
    <name evidence="1" type="ORF">MM415B00372_0037</name>
</gene>
<accession>A0A6M3Y3W3</accession>
<evidence type="ECO:0008006" key="3">
    <source>
        <dbReference type="Google" id="ProtNLM"/>
    </source>
</evidence>
<reference evidence="2" key="1">
    <citation type="submission" date="2020-03" db="EMBL/GenBank/DDBJ databases">
        <title>The deep terrestrial virosphere.</title>
        <authorList>
            <person name="Holmfeldt K."/>
            <person name="Nilsson E."/>
            <person name="Simone D."/>
            <person name="Lopez-Fernandez M."/>
            <person name="Wu X."/>
            <person name="de Brujin I."/>
            <person name="Lundin D."/>
            <person name="Andersson A."/>
            <person name="Bertilsson S."/>
            <person name="Dopson M."/>
        </authorList>
    </citation>
    <scope>NUCLEOTIDE SEQUENCE</scope>
    <source>
        <strain evidence="2">MM415A00125</strain>
        <strain evidence="1">MM415B00372</strain>
    </source>
</reference>
<dbReference type="EMBL" id="MT145192">
    <property type="protein sequence ID" value="QJI04929.1"/>
    <property type="molecule type" value="Genomic_DNA"/>
</dbReference>
<evidence type="ECO:0000313" key="1">
    <source>
        <dbReference type="EMBL" id="QJA65846.1"/>
    </source>
</evidence>
<organism evidence="2">
    <name type="scientific">viral metagenome</name>
    <dbReference type="NCBI Taxonomy" id="1070528"/>
    <lineage>
        <taxon>unclassified sequences</taxon>
        <taxon>metagenomes</taxon>
        <taxon>organismal metagenomes</taxon>
    </lineage>
</organism>